<comment type="similarity">
    <text evidence="1">Belongs to the outer membrane porin (Opr) (TC 1.B.25) family.</text>
</comment>
<accession>A0A9X8MGS6</accession>
<gene>
    <name evidence="5" type="ORF">SAMN05216409_11696</name>
</gene>
<sequence>MSTLYRAGFTLSLLALSLAAQAQSPAPDDPSYINEVQSLPNVQKPVKGQAGAKGFFEDDTLTLTTRNFAAREIGQDRFGFTYPKNGSRHFTHTRNTWVQGTALKYSSGYTQGTVGFGIDVAGFNAINLERGKGRIGGGGNRTLADSDGHGHDEWSKLGVADVRLRVSNTELKVGRFLIDTPVVSYNDNRALPSSFTGFGIVSDEWDNLSLQAGSFRRASPRTGAGDEKFTTEYGTREVIGDHLSYLGGNYKPLDGFEISLYGAQFEDVWNQYYLGLSKTGGDIKTFGWKAAFNGYRTLDQGDAKAGNINNTAWSMALTGSHQAHSLTFVYQQIEANEYFDYAHETAAIYLGNSMFSDYNGPNEKSAQVRYETDWSYFGVPGLTTGIWYVKGWDIDGTHYNPGSGNYANYAEVLQQDGETHHELGLVGTYQVQSGRIKDSKFRLMLTRHKASQNQVDGSFKEIRLVSTLPFNFL</sequence>
<dbReference type="Pfam" id="PF03573">
    <property type="entry name" value="OprD"/>
    <property type="match status" value="1"/>
</dbReference>
<evidence type="ECO:0000313" key="6">
    <source>
        <dbReference type="Proteomes" id="UP000183210"/>
    </source>
</evidence>
<dbReference type="InterPro" id="IPR005318">
    <property type="entry name" value="OM_porin_bac"/>
</dbReference>
<feature type="chain" id="PRO_5040728740" evidence="4">
    <location>
        <begin position="23"/>
        <end position="473"/>
    </location>
</feature>
<protein>
    <submittedName>
        <fullName evidence="5">Outer membrane porin, OprD family</fullName>
    </submittedName>
</protein>
<evidence type="ECO:0000256" key="4">
    <source>
        <dbReference type="SAM" id="SignalP"/>
    </source>
</evidence>
<dbReference type="AlphaFoldDB" id="A0A9X8MGS6"/>
<dbReference type="PANTHER" id="PTHR34596">
    <property type="entry name" value="CHITOPORIN"/>
    <property type="match status" value="1"/>
</dbReference>
<evidence type="ECO:0000256" key="2">
    <source>
        <dbReference type="ARBA" id="ARBA00022448"/>
    </source>
</evidence>
<keyword evidence="3 4" id="KW-0732">Signal</keyword>
<dbReference type="Proteomes" id="UP000183210">
    <property type="component" value="Unassembled WGS sequence"/>
</dbReference>
<proteinExistence type="inferred from homology"/>
<evidence type="ECO:0000256" key="1">
    <source>
        <dbReference type="ARBA" id="ARBA00009075"/>
    </source>
</evidence>
<feature type="signal peptide" evidence="4">
    <location>
        <begin position="1"/>
        <end position="22"/>
    </location>
</feature>
<name>A0A9X8MGS6_9PSED</name>
<dbReference type="RefSeq" id="WP_074829366.1">
    <property type="nucleotide sequence ID" value="NZ_FOEV01000016.1"/>
</dbReference>
<dbReference type="GO" id="GO:0015288">
    <property type="term" value="F:porin activity"/>
    <property type="evidence" value="ECO:0007669"/>
    <property type="project" value="TreeGrafter"/>
</dbReference>
<reference evidence="5 6" key="1">
    <citation type="submission" date="2016-10" db="EMBL/GenBank/DDBJ databases">
        <authorList>
            <person name="Varghese N."/>
            <person name="Submissions S."/>
        </authorList>
    </citation>
    <scope>NUCLEOTIDE SEQUENCE [LARGE SCALE GENOMIC DNA]</scope>
    <source>
        <strain evidence="5 6">LMG 21974</strain>
    </source>
</reference>
<dbReference type="PANTHER" id="PTHR34596:SF2">
    <property type="entry name" value="CHITOPORIN"/>
    <property type="match status" value="1"/>
</dbReference>
<dbReference type="GeneID" id="300268805"/>
<dbReference type="EMBL" id="FOEV01000016">
    <property type="protein sequence ID" value="SER30574.1"/>
    <property type="molecule type" value="Genomic_DNA"/>
</dbReference>
<dbReference type="GO" id="GO:0016020">
    <property type="term" value="C:membrane"/>
    <property type="evidence" value="ECO:0007669"/>
    <property type="project" value="InterPro"/>
</dbReference>
<keyword evidence="2" id="KW-0813">Transport</keyword>
<comment type="caution">
    <text evidence="5">The sequence shown here is derived from an EMBL/GenBank/DDBJ whole genome shotgun (WGS) entry which is preliminary data.</text>
</comment>
<evidence type="ECO:0000256" key="3">
    <source>
        <dbReference type="ARBA" id="ARBA00022729"/>
    </source>
</evidence>
<organism evidence="5 6">
    <name type="scientific">Pseudomonas lutea</name>
    <dbReference type="NCBI Taxonomy" id="243924"/>
    <lineage>
        <taxon>Bacteria</taxon>
        <taxon>Pseudomonadati</taxon>
        <taxon>Pseudomonadota</taxon>
        <taxon>Gammaproteobacteria</taxon>
        <taxon>Pseudomonadales</taxon>
        <taxon>Pseudomonadaceae</taxon>
        <taxon>Pseudomonas</taxon>
    </lineage>
</organism>
<dbReference type="Gene3D" id="2.40.160.10">
    <property type="entry name" value="Porin"/>
    <property type="match status" value="1"/>
</dbReference>
<dbReference type="InterPro" id="IPR023614">
    <property type="entry name" value="Porin_dom_sf"/>
</dbReference>
<evidence type="ECO:0000313" key="5">
    <source>
        <dbReference type="EMBL" id="SER30574.1"/>
    </source>
</evidence>